<keyword evidence="1" id="KW-1133">Transmembrane helix</keyword>
<dbReference type="InterPro" id="IPR025489">
    <property type="entry name" value="DUF4381"/>
</dbReference>
<gene>
    <name evidence="2" type="ORF">EYC98_12545</name>
</gene>
<feature type="transmembrane region" description="Helical" evidence="1">
    <location>
        <begin position="27"/>
        <end position="47"/>
    </location>
</feature>
<keyword evidence="1" id="KW-0472">Membrane</keyword>
<dbReference type="Pfam" id="PF14316">
    <property type="entry name" value="DUF4381"/>
    <property type="match status" value="1"/>
</dbReference>
<keyword evidence="3" id="KW-1185">Reference proteome</keyword>
<accession>A0ABT3THK2</accession>
<reference evidence="2" key="1">
    <citation type="submission" date="2019-02" db="EMBL/GenBank/DDBJ databases">
        <authorList>
            <person name="Li S.-H."/>
        </authorList>
    </citation>
    <scope>NUCLEOTIDE SEQUENCE</scope>
    <source>
        <strain evidence="2">IMCC14734</strain>
    </source>
</reference>
<sequence>MNPQDPLAQLRDIQLPNEISWWPPAPGWWIVAALLLLALLGLAAWLWRQRQRRAYRRFAVAELLTARDAFEESGDALHYAQQLNLILKRAALTAWPHDEVANLSGAQWMSFLDQQWPTRYQGTRFVDSGLDTLPYAGHAQAELAESSAEIAASWLNLHSAGRS</sequence>
<evidence type="ECO:0000313" key="2">
    <source>
        <dbReference type="EMBL" id="MCX2981690.1"/>
    </source>
</evidence>
<comment type="caution">
    <text evidence="2">The sequence shown here is derived from an EMBL/GenBank/DDBJ whole genome shotgun (WGS) entry which is preliminary data.</text>
</comment>
<evidence type="ECO:0000256" key="1">
    <source>
        <dbReference type="SAM" id="Phobius"/>
    </source>
</evidence>
<proteinExistence type="predicted"/>
<dbReference type="RefSeq" id="WP_279245687.1">
    <property type="nucleotide sequence ID" value="NZ_SHNN01000002.1"/>
</dbReference>
<dbReference type="Proteomes" id="UP001143362">
    <property type="component" value="Unassembled WGS sequence"/>
</dbReference>
<keyword evidence="1" id="KW-0812">Transmembrane</keyword>
<dbReference type="EMBL" id="SHNN01000002">
    <property type="protein sequence ID" value="MCX2981690.1"/>
    <property type="molecule type" value="Genomic_DNA"/>
</dbReference>
<organism evidence="2 3">
    <name type="scientific">Candidatus Litorirhabdus singularis</name>
    <dbReference type="NCBI Taxonomy" id="2518993"/>
    <lineage>
        <taxon>Bacteria</taxon>
        <taxon>Pseudomonadati</taxon>
        <taxon>Pseudomonadota</taxon>
        <taxon>Gammaproteobacteria</taxon>
        <taxon>Cellvibrionales</taxon>
        <taxon>Halieaceae</taxon>
        <taxon>Candidatus Litorirhabdus</taxon>
    </lineage>
</organism>
<name>A0ABT3THK2_9GAMM</name>
<protein>
    <submittedName>
        <fullName evidence="2">DUF4381 domain-containing protein</fullName>
    </submittedName>
</protein>
<evidence type="ECO:0000313" key="3">
    <source>
        <dbReference type="Proteomes" id="UP001143362"/>
    </source>
</evidence>